<dbReference type="EMBL" id="PTIZ01000007">
    <property type="protein sequence ID" value="PPK74895.1"/>
    <property type="molecule type" value="Genomic_DNA"/>
</dbReference>
<evidence type="ECO:0000313" key="1">
    <source>
        <dbReference type="EMBL" id="PPK74895.1"/>
    </source>
</evidence>
<dbReference type="Proteomes" id="UP000240010">
    <property type="component" value="Unassembled WGS sequence"/>
</dbReference>
<accession>A0A2S6HBM6</accession>
<gene>
    <name evidence="1" type="ORF">B0F87_107138</name>
</gene>
<organism evidence="1 2">
    <name type="scientific">Methylobacter tundripaludum</name>
    <dbReference type="NCBI Taxonomy" id="173365"/>
    <lineage>
        <taxon>Bacteria</taxon>
        <taxon>Pseudomonadati</taxon>
        <taxon>Pseudomonadota</taxon>
        <taxon>Gammaproteobacteria</taxon>
        <taxon>Methylococcales</taxon>
        <taxon>Methylococcaceae</taxon>
        <taxon>Methylobacter</taxon>
    </lineage>
</organism>
<reference evidence="1 2" key="1">
    <citation type="submission" date="2018-02" db="EMBL/GenBank/DDBJ databases">
        <title>Subsurface microbial communities from deep shales in Ohio and West Virginia, USA.</title>
        <authorList>
            <person name="Wrighton K."/>
        </authorList>
    </citation>
    <scope>NUCLEOTIDE SEQUENCE [LARGE SCALE GENOMIC DNA]</scope>
    <source>
        <strain evidence="1 2">OWC-DMM</strain>
    </source>
</reference>
<evidence type="ECO:0000313" key="2">
    <source>
        <dbReference type="Proteomes" id="UP000240010"/>
    </source>
</evidence>
<name>A0A2S6HBM6_9GAMM</name>
<protein>
    <submittedName>
        <fullName evidence="1">Uncharacterized protein</fullName>
    </submittedName>
</protein>
<proteinExistence type="predicted"/>
<comment type="caution">
    <text evidence="1">The sequence shown here is derived from an EMBL/GenBank/DDBJ whole genome shotgun (WGS) entry which is preliminary data.</text>
</comment>
<sequence length="74" mass="8497">MLQRSHIPYSSLYADARAVSDPMQRECKLCLRLQAKPALQLSVSAWTAFTWVPKLERWGLAEDRSNNECSVWEG</sequence>
<dbReference type="AlphaFoldDB" id="A0A2S6HBM6"/>